<dbReference type="Pfam" id="PF13460">
    <property type="entry name" value="NAD_binding_10"/>
    <property type="match status" value="1"/>
</dbReference>
<feature type="domain" description="NAD(P)-binding" evidence="1">
    <location>
        <begin position="6"/>
        <end position="181"/>
    </location>
</feature>
<dbReference type="InterPro" id="IPR016040">
    <property type="entry name" value="NAD(P)-bd_dom"/>
</dbReference>
<evidence type="ECO:0000259" key="1">
    <source>
        <dbReference type="Pfam" id="PF13460"/>
    </source>
</evidence>
<dbReference type="Gene3D" id="3.40.50.720">
    <property type="entry name" value="NAD(P)-binding Rossmann-like Domain"/>
    <property type="match status" value="1"/>
</dbReference>
<evidence type="ECO:0000313" key="3">
    <source>
        <dbReference type="Proteomes" id="UP000037432"/>
    </source>
</evidence>
<dbReference type="PANTHER" id="PTHR43162">
    <property type="match status" value="1"/>
</dbReference>
<protein>
    <submittedName>
        <fullName evidence="2">NmrA family transcriptional regulator</fullName>
    </submittedName>
</protein>
<dbReference type="Proteomes" id="UP000037432">
    <property type="component" value="Unassembled WGS sequence"/>
</dbReference>
<reference evidence="2 3" key="1">
    <citation type="submission" date="2015-06" db="EMBL/GenBank/DDBJ databases">
        <authorList>
            <person name="Ju K.-S."/>
            <person name="Doroghazi J.R."/>
            <person name="Metcalf W.W."/>
        </authorList>
    </citation>
    <scope>NUCLEOTIDE SEQUENCE [LARGE SCALE GENOMIC DNA]</scope>
    <source>
        <strain evidence="2 3">NRRL 3414</strain>
    </source>
</reference>
<dbReference type="PATRIC" id="fig|1938.3.peg.8818"/>
<dbReference type="EMBL" id="LFNT01000077">
    <property type="protein sequence ID" value="KMS68428.1"/>
    <property type="molecule type" value="Genomic_DNA"/>
</dbReference>
<name>A0A0J7YZC1_STRVR</name>
<proteinExistence type="predicted"/>
<dbReference type="Gene3D" id="3.90.25.10">
    <property type="entry name" value="UDP-galactose 4-epimerase, domain 1"/>
    <property type="match status" value="1"/>
</dbReference>
<dbReference type="RefSeq" id="WP_048586212.1">
    <property type="nucleotide sequence ID" value="NZ_LFNT01000077.1"/>
</dbReference>
<comment type="caution">
    <text evidence="2">The sequence shown here is derived from an EMBL/GenBank/DDBJ whole genome shotgun (WGS) entry which is preliminary data.</text>
</comment>
<accession>A0A0J7YZC1</accession>
<dbReference type="OrthoDB" id="116343at2"/>
<dbReference type="AlphaFoldDB" id="A0A0J7YZC1"/>
<dbReference type="PANTHER" id="PTHR43162:SF1">
    <property type="entry name" value="PRESTALK A DIFFERENTIATION PROTEIN A"/>
    <property type="match status" value="1"/>
</dbReference>
<dbReference type="InterPro" id="IPR051604">
    <property type="entry name" value="Ergot_Alk_Oxidoreductase"/>
</dbReference>
<gene>
    <name evidence="2" type="ORF">ACM01_39105</name>
</gene>
<dbReference type="SUPFAM" id="SSF51735">
    <property type="entry name" value="NAD(P)-binding Rossmann-fold domains"/>
    <property type="match status" value="1"/>
</dbReference>
<organism evidence="2 3">
    <name type="scientific">Streptomyces viridochromogenes</name>
    <dbReference type="NCBI Taxonomy" id="1938"/>
    <lineage>
        <taxon>Bacteria</taxon>
        <taxon>Bacillati</taxon>
        <taxon>Actinomycetota</taxon>
        <taxon>Actinomycetes</taxon>
        <taxon>Kitasatosporales</taxon>
        <taxon>Streptomycetaceae</taxon>
        <taxon>Streptomyces</taxon>
    </lineage>
</organism>
<dbReference type="InterPro" id="IPR036291">
    <property type="entry name" value="NAD(P)-bd_dom_sf"/>
</dbReference>
<sequence>MIAVTGASGNVGRPLVEALAIAGEKVTAVSRSPLPHELPEGARHVRADLADPATLGPALDGADALFLLLAGELLGGGAPAVEVLAAAREADVRRVVLLSSQINGTRPDALSHGRLREFEEAVRSSGLGWTILRPGGFASNAYAWSESVRTRRAVSAPFADVALPVVDPADIAAVAAVALRDEGHFGQTYELTGPAPVTPREQAAALSEALGEQVGFVELTREQAREHMARFMPEPVIEGTLGILGEPLPAEQRVSPDIERILGRPAGSFAGWARRNAHAFA</sequence>
<evidence type="ECO:0000313" key="2">
    <source>
        <dbReference type="EMBL" id="KMS68428.1"/>
    </source>
</evidence>